<evidence type="ECO:0000313" key="2">
    <source>
        <dbReference type="EMBL" id="UQC82780.1"/>
    </source>
</evidence>
<gene>
    <name evidence="2" type="ORF">CLUP02_08270</name>
</gene>
<organism evidence="2 3">
    <name type="scientific">Colletotrichum lupini</name>
    <dbReference type="NCBI Taxonomy" id="145971"/>
    <lineage>
        <taxon>Eukaryota</taxon>
        <taxon>Fungi</taxon>
        <taxon>Dikarya</taxon>
        <taxon>Ascomycota</taxon>
        <taxon>Pezizomycotina</taxon>
        <taxon>Sordariomycetes</taxon>
        <taxon>Hypocreomycetidae</taxon>
        <taxon>Glomerellales</taxon>
        <taxon>Glomerellaceae</taxon>
        <taxon>Colletotrichum</taxon>
        <taxon>Colletotrichum acutatum species complex</taxon>
    </lineage>
</organism>
<sequence>MTAPGCRSANRAHGPTPSRRVSFTHTWANSSSQVSRSVHGRDDGKLQRACPLKHGLRPFRFAGSSTAMFQGSPSPSLTLWGGCCRGPPRNLTLANWSRAKLNRIMAAASYPNRAYHPNTSWENRAA</sequence>
<feature type="region of interest" description="Disordered" evidence="1">
    <location>
        <begin position="1"/>
        <end position="22"/>
    </location>
</feature>
<dbReference type="RefSeq" id="XP_049144403.1">
    <property type="nucleotide sequence ID" value="XM_049287260.1"/>
</dbReference>
<reference evidence="2" key="1">
    <citation type="journal article" date="2021" name="Mol. Plant Microbe Interact.">
        <title>Complete Genome Sequence of the Plant-Pathogenic Fungus Colletotrichum lupini.</title>
        <authorList>
            <person name="Baroncelli R."/>
            <person name="Pensec F."/>
            <person name="Da Lio D."/>
            <person name="Boufleur T."/>
            <person name="Vicente I."/>
            <person name="Sarrocco S."/>
            <person name="Picot A."/>
            <person name="Baraldi E."/>
            <person name="Sukno S."/>
            <person name="Thon M."/>
            <person name="Le Floch G."/>
        </authorList>
    </citation>
    <scope>NUCLEOTIDE SEQUENCE</scope>
    <source>
        <strain evidence="2">IMI 504893</strain>
    </source>
</reference>
<dbReference type="KEGG" id="clup:CLUP02_08270"/>
<evidence type="ECO:0000256" key="1">
    <source>
        <dbReference type="SAM" id="MobiDB-lite"/>
    </source>
</evidence>
<evidence type="ECO:0000313" key="3">
    <source>
        <dbReference type="Proteomes" id="UP000830671"/>
    </source>
</evidence>
<accession>A0A9Q8STI4</accession>
<keyword evidence="3" id="KW-1185">Reference proteome</keyword>
<protein>
    <submittedName>
        <fullName evidence="2">Uncharacterized protein</fullName>
    </submittedName>
</protein>
<dbReference type="AlphaFoldDB" id="A0A9Q8STI4"/>
<name>A0A9Q8STI4_9PEZI</name>
<dbReference type="Proteomes" id="UP000830671">
    <property type="component" value="Chromosome 4"/>
</dbReference>
<proteinExistence type="predicted"/>
<dbReference type="EMBL" id="CP019476">
    <property type="protein sequence ID" value="UQC82780.1"/>
    <property type="molecule type" value="Genomic_DNA"/>
</dbReference>
<dbReference type="GeneID" id="73342270"/>